<sequence>MITLNHIEIYKSYSGDGDGFVRFTTARQKAIMDYKHWALVESLIQDIRLVKNGLASEIYMKTVNERLQENCDNEETIRELKKIA</sequence>
<name>A0A9E2W745_9BACT</name>
<keyword evidence="2" id="KW-1185">Reference proteome</keyword>
<comment type="caution">
    <text evidence="1">The sequence shown here is derived from an EMBL/GenBank/DDBJ whole genome shotgun (WGS) entry which is preliminary data.</text>
</comment>
<proteinExistence type="predicted"/>
<evidence type="ECO:0000313" key="1">
    <source>
        <dbReference type="EMBL" id="MBV4360603.1"/>
    </source>
</evidence>
<dbReference type="AlphaFoldDB" id="A0A9E2W745"/>
<protein>
    <submittedName>
        <fullName evidence="1">Uncharacterized protein</fullName>
    </submittedName>
</protein>
<dbReference type="EMBL" id="JAHSPG010000018">
    <property type="protein sequence ID" value="MBV4360603.1"/>
    <property type="molecule type" value="Genomic_DNA"/>
</dbReference>
<accession>A0A9E2W745</accession>
<organism evidence="1 2">
    <name type="scientific">Pinibacter aurantiacus</name>
    <dbReference type="NCBI Taxonomy" id="2851599"/>
    <lineage>
        <taxon>Bacteria</taxon>
        <taxon>Pseudomonadati</taxon>
        <taxon>Bacteroidota</taxon>
        <taxon>Chitinophagia</taxon>
        <taxon>Chitinophagales</taxon>
        <taxon>Chitinophagaceae</taxon>
        <taxon>Pinibacter</taxon>
    </lineage>
</organism>
<gene>
    <name evidence="1" type="ORF">KTO63_25790</name>
</gene>
<dbReference type="RefSeq" id="WP_217795137.1">
    <property type="nucleotide sequence ID" value="NZ_JAHSPG010000018.1"/>
</dbReference>
<reference evidence="1" key="1">
    <citation type="submission" date="2021-06" db="EMBL/GenBank/DDBJ databases">
        <authorList>
            <person name="Huq M.A."/>
        </authorList>
    </citation>
    <scope>NUCLEOTIDE SEQUENCE</scope>
    <source>
        <strain evidence="1">MAH-26</strain>
    </source>
</reference>
<evidence type="ECO:0000313" key="2">
    <source>
        <dbReference type="Proteomes" id="UP000812270"/>
    </source>
</evidence>
<dbReference type="Proteomes" id="UP000812270">
    <property type="component" value="Unassembled WGS sequence"/>
</dbReference>